<gene>
    <name evidence="3" type="ORF">HD556DRAFT_1447308</name>
</gene>
<evidence type="ECO:0000313" key="3">
    <source>
        <dbReference type="EMBL" id="KAG1789036.1"/>
    </source>
</evidence>
<comment type="similarity">
    <text evidence="1">Belongs to the short-chain dehydrogenases/reductases (SDR) family.</text>
</comment>
<dbReference type="InterPro" id="IPR020904">
    <property type="entry name" value="Sc_DH/Rdtase_CS"/>
</dbReference>
<comment type="caution">
    <text evidence="3">The sequence shown here is derived from an EMBL/GenBank/DDBJ whole genome shotgun (WGS) entry which is preliminary data.</text>
</comment>
<dbReference type="GeneID" id="64601014"/>
<dbReference type="PANTHER" id="PTHR42760">
    <property type="entry name" value="SHORT-CHAIN DEHYDROGENASES/REDUCTASES FAMILY MEMBER"/>
    <property type="match status" value="1"/>
</dbReference>
<dbReference type="PRINTS" id="PR00080">
    <property type="entry name" value="SDRFAMILY"/>
</dbReference>
<dbReference type="InterPro" id="IPR002347">
    <property type="entry name" value="SDR_fam"/>
</dbReference>
<dbReference type="GO" id="GO:0016616">
    <property type="term" value="F:oxidoreductase activity, acting on the CH-OH group of donors, NAD or NADP as acceptor"/>
    <property type="evidence" value="ECO:0007669"/>
    <property type="project" value="TreeGrafter"/>
</dbReference>
<name>A0A9P7AGM0_9AGAM</name>
<sequence>MSQSKGVALITGSAQGIGRAIAIRLAQDGFDLALNDLPGKKEVLEDFAAELRRGGESESSYHPRTCIVTCDVSKEDEVKSMIDTTVDALGSLDVMIANAGISGMVDLLSETLEGWDRMMKVNATSAFLCYKYATIQMVKQGRGGRIIGASSMVGIQATSPLMSYSASKFAVRAITQAAALQLGQYGITVNSYAPGIIATPMVVASKSQIAKRGDKVDYFQKTIDTSAVGYIGQPEDVASAVAYLTSKEAHFITGKSPISKGCVRTNLYFCVLGQCISVDGGLMLS</sequence>
<keyword evidence="4" id="KW-1185">Reference proteome</keyword>
<dbReference type="FunFam" id="3.40.50.720:FF:000084">
    <property type="entry name" value="Short-chain dehydrogenase reductase"/>
    <property type="match status" value="1"/>
</dbReference>
<evidence type="ECO:0000313" key="4">
    <source>
        <dbReference type="Proteomes" id="UP000719766"/>
    </source>
</evidence>
<dbReference type="Proteomes" id="UP000719766">
    <property type="component" value="Unassembled WGS sequence"/>
</dbReference>
<evidence type="ECO:0000256" key="1">
    <source>
        <dbReference type="ARBA" id="ARBA00006484"/>
    </source>
</evidence>
<dbReference type="GO" id="GO:0048038">
    <property type="term" value="F:quinone binding"/>
    <property type="evidence" value="ECO:0007669"/>
    <property type="project" value="TreeGrafter"/>
</dbReference>
<organism evidence="3 4">
    <name type="scientific">Suillus plorans</name>
    <dbReference type="NCBI Taxonomy" id="116603"/>
    <lineage>
        <taxon>Eukaryota</taxon>
        <taxon>Fungi</taxon>
        <taxon>Dikarya</taxon>
        <taxon>Basidiomycota</taxon>
        <taxon>Agaricomycotina</taxon>
        <taxon>Agaricomycetes</taxon>
        <taxon>Agaricomycetidae</taxon>
        <taxon>Boletales</taxon>
        <taxon>Suillineae</taxon>
        <taxon>Suillaceae</taxon>
        <taxon>Suillus</taxon>
    </lineage>
</organism>
<dbReference type="SUPFAM" id="SSF51735">
    <property type="entry name" value="NAD(P)-binding Rossmann-fold domains"/>
    <property type="match status" value="1"/>
</dbReference>
<evidence type="ECO:0008006" key="5">
    <source>
        <dbReference type="Google" id="ProtNLM"/>
    </source>
</evidence>
<proteinExistence type="inferred from homology"/>
<dbReference type="EMBL" id="JABBWE010000062">
    <property type="protein sequence ID" value="KAG1789036.1"/>
    <property type="molecule type" value="Genomic_DNA"/>
</dbReference>
<keyword evidence="2" id="KW-0521">NADP</keyword>
<dbReference type="Gene3D" id="3.40.50.720">
    <property type="entry name" value="NAD(P)-binding Rossmann-like Domain"/>
    <property type="match status" value="1"/>
</dbReference>
<reference evidence="3" key="1">
    <citation type="journal article" date="2020" name="New Phytol.">
        <title>Comparative genomics reveals dynamic genome evolution in host specialist ectomycorrhizal fungi.</title>
        <authorList>
            <person name="Lofgren L.A."/>
            <person name="Nguyen N.H."/>
            <person name="Vilgalys R."/>
            <person name="Ruytinx J."/>
            <person name="Liao H.L."/>
            <person name="Branco S."/>
            <person name="Kuo A."/>
            <person name="LaButti K."/>
            <person name="Lipzen A."/>
            <person name="Andreopoulos W."/>
            <person name="Pangilinan J."/>
            <person name="Riley R."/>
            <person name="Hundley H."/>
            <person name="Na H."/>
            <person name="Barry K."/>
            <person name="Grigoriev I.V."/>
            <person name="Stajich J.E."/>
            <person name="Kennedy P.G."/>
        </authorList>
    </citation>
    <scope>NUCLEOTIDE SEQUENCE</scope>
    <source>
        <strain evidence="3">S12</strain>
    </source>
</reference>
<accession>A0A9P7AGM0</accession>
<dbReference type="RefSeq" id="XP_041156172.1">
    <property type="nucleotide sequence ID" value="XM_041307250.1"/>
</dbReference>
<dbReference type="InterPro" id="IPR036291">
    <property type="entry name" value="NAD(P)-bd_dom_sf"/>
</dbReference>
<dbReference type="Pfam" id="PF13561">
    <property type="entry name" value="adh_short_C2"/>
    <property type="match status" value="1"/>
</dbReference>
<protein>
    <recommendedName>
        <fullName evidence="5">NAD(P)-binding protein</fullName>
    </recommendedName>
</protein>
<dbReference type="GO" id="GO:0006633">
    <property type="term" value="P:fatty acid biosynthetic process"/>
    <property type="evidence" value="ECO:0007669"/>
    <property type="project" value="TreeGrafter"/>
</dbReference>
<dbReference type="PROSITE" id="PS00061">
    <property type="entry name" value="ADH_SHORT"/>
    <property type="match status" value="1"/>
</dbReference>
<evidence type="ECO:0000256" key="2">
    <source>
        <dbReference type="ARBA" id="ARBA00022857"/>
    </source>
</evidence>
<dbReference type="OrthoDB" id="498125at2759"/>
<dbReference type="PRINTS" id="PR00081">
    <property type="entry name" value="GDHRDH"/>
</dbReference>
<dbReference type="AlphaFoldDB" id="A0A9P7AGM0"/>
<dbReference type="PANTHER" id="PTHR42760:SF121">
    <property type="entry name" value="3-OXOACYL-(ACYL-CARRIER-PROTEIN) REDUCTASE"/>
    <property type="match status" value="1"/>
</dbReference>